<dbReference type="CDD" id="cd11322">
    <property type="entry name" value="AmyAc_Glg_BE"/>
    <property type="match status" value="1"/>
</dbReference>
<keyword evidence="8 10" id="KW-0320">Glycogen biosynthesis</keyword>
<dbReference type="NCBIfam" id="TIGR01515">
    <property type="entry name" value="branching_enzym"/>
    <property type="match status" value="1"/>
</dbReference>
<dbReference type="InterPro" id="IPR006048">
    <property type="entry name" value="A-amylase/branching_C"/>
</dbReference>
<evidence type="ECO:0000256" key="11">
    <source>
        <dbReference type="PIRSR" id="PIRSR000463-1"/>
    </source>
</evidence>
<dbReference type="GO" id="GO:0003844">
    <property type="term" value="F:1,4-alpha-glucan branching enzyme activity"/>
    <property type="evidence" value="ECO:0007669"/>
    <property type="project" value="UniProtKB-UniRule"/>
</dbReference>
<keyword evidence="9 10" id="KW-0119">Carbohydrate metabolism</keyword>
<dbReference type="PANTHER" id="PTHR43651:SF3">
    <property type="entry name" value="1,4-ALPHA-GLUCAN-BRANCHING ENZYME"/>
    <property type="match status" value="1"/>
</dbReference>
<dbReference type="InterPro" id="IPR014756">
    <property type="entry name" value="Ig_E-set"/>
</dbReference>
<evidence type="ECO:0000256" key="6">
    <source>
        <dbReference type="ARBA" id="ARBA00022676"/>
    </source>
</evidence>
<dbReference type="Gene3D" id="2.60.40.1180">
    <property type="entry name" value="Golgi alpha-mannosidase II"/>
    <property type="match status" value="1"/>
</dbReference>
<dbReference type="InterPro" id="IPR044143">
    <property type="entry name" value="GlgB_N_E_set_prok"/>
</dbReference>
<dbReference type="InterPro" id="IPR006407">
    <property type="entry name" value="GlgB"/>
</dbReference>
<dbReference type="GO" id="GO:0005829">
    <property type="term" value="C:cytosol"/>
    <property type="evidence" value="ECO:0007669"/>
    <property type="project" value="TreeGrafter"/>
</dbReference>
<dbReference type="InterPro" id="IPR017853">
    <property type="entry name" value="GH"/>
</dbReference>
<comment type="similarity">
    <text evidence="4 10">Belongs to the glycosyl hydrolase 13 family. GlgB subfamily.</text>
</comment>
<dbReference type="FunFam" id="3.20.20.80:FF:000003">
    <property type="entry name" value="1,4-alpha-glucan branching enzyme GlgB"/>
    <property type="match status" value="1"/>
</dbReference>
<dbReference type="EMBL" id="PKPZ01000006">
    <property type="protein sequence ID" value="RPB40660.1"/>
    <property type="molecule type" value="Genomic_DNA"/>
</dbReference>
<feature type="domain" description="Glycosyl hydrolase family 13 catalytic" evidence="12">
    <location>
        <begin position="283"/>
        <end position="628"/>
    </location>
</feature>
<reference evidence="13 14" key="1">
    <citation type="journal article" date="2018" name="AMB Express">
        <title>Occurrence and significance of pathogenicity and fitness islands in environmental vibrios.</title>
        <authorList>
            <person name="Klein S."/>
            <person name="Pipes S."/>
            <person name="Lovell C.R."/>
        </authorList>
    </citation>
    <scope>NUCLEOTIDE SEQUENCE [LARGE SCALE GENOMIC DNA]</scope>
    <source>
        <strain evidence="13 14">JBS-8-11-1</strain>
    </source>
</reference>
<dbReference type="GO" id="GO:0004553">
    <property type="term" value="F:hydrolase activity, hydrolyzing O-glycosyl compounds"/>
    <property type="evidence" value="ECO:0007669"/>
    <property type="project" value="InterPro"/>
</dbReference>
<dbReference type="GO" id="GO:0043169">
    <property type="term" value="F:cation binding"/>
    <property type="evidence" value="ECO:0007669"/>
    <property type="project" value="InterPro"/>
</dbReference>
<dbReference type="GO" id="GO:0005978">
    <property type="term" value="P:glycogen biosynthetic process"/>
    <property type="evidence" value="ECO:0007669"/>
    <property type="project" value="UniProtKB-UniRule"/>
</dbReference>
<evidence type="ECO:0000256" key="5">
    <source>
        <dbReference type="ARBA" id="ARBA00022600"/>
    </source>
</evidence>
<accession>A0AAX1XPH8</accession>
<comment type="pathway">
    <text evidence="3 10">Glycan biosynthesis; glycogen biosynthesis.</text>
</comment>
<evidence type="ECO:0000256" key="7">
    <source>
        <dbReference type="ARBA" id="ARBA00022679"/>
    </source>
</evidence>
<evidence type="ECO:0000256" key="4">
    <source>
        <dbReference type="ARBA" id="ARBA00009000"/>
    </source>
</evidence>
<dbReference type="InterPro" id="IPR037439">
    <property type="entry name" value="Branching_enzy"/>
</dbReference>
<evidence type="ECO:0000256" key="1">
    <source>
        <dbReference type="ARBA" id="ARBA00000826"/>
    </source>
</evidence>
<dbReference type="Pfam" id="PF02806">
    <property type="entry name" value="Alpha-amylase_C"/>
    <property type="match status" value="1"/>
</dbReference>
<dbReference type="Pfam" id="PF00128">
    <property type="entry name" value="Alpha-amylase"/>
    <property type="match status" value="1"/>
</dbReference>
<dbReference type="Gene3D" id="3.20.20.80">
    <property type="entry name" value="Glycosidases"/>
    <property type="match status" value="1"/>
</dbReference>
<evidence type="ECO:0000256" key="2">
    <source>
        <dbReference type="ARBA" id="ARBA00002953"/>
    </source>
</evidence>
<comment type="caution">
    <text evidence="13">The sequence shown here is derived from an EMBL/GenBank/DDBJ whole genome shotgun (WGS) entry which is preliminary data.</text>
</comment>
<dbReference type="FunFam" id="2.60.40.1180:FF:000002">
    <property type="entry name" value="1,4-alpha-glucan branching enzyme GlgB"/>
    <property type="match status" value="1"/>
</dbReference>
<dbReference type="NCBIfam" id="NF008967">
    <property type="entry name" value="PRK12313.1"/>
    <property type="match status" value="1"/>
</dbReference>
<feature type="active site" description="Proton donor" evidence="10 11">
    <location>
        <position position="493"/>
    </location>
</feature>
<evidence type="ECO:0000313" key="14">
    <source>
        <dbReference type="Proteomes" id="UP000283878"/>
    </source>
</evidence>
<dbReference type="PIRSF" id="PIRSF000463">
    <property type="entry name" value="GlgB"/>
    <property type="match status" value="1"/>
</dbReference>
<proteinExistence type="inferred from homology"/>
<evidence type="ECO:0000259" key="12">
    <source>
        <dbReference type="SMART" id="SM00642"/>
    </source>
</evidence>
<name>A0AAX1XPH8_9VIBR</name>
<comment type="catalytic activity">
    <reaction evidence="1 10">
        <text>Transfers a segment of a (1-&gt;4)-alpha-D-glucan chain to a primary hydroxy group in a similar glucan chain.</text>
        <dbReference type="EC" id="2.4.1.18"/>
    </reaction>
</comment>
<dbReference type="InterPro" id="IPR006047">
    <property type="entry name" value="GH13_cat_dom"/>
</dbReference>
<dbReference type="CDD" id="cd02855">
    <property type="entry name" value="E_set_GBE_prok_N"/>
    <property type="match status" value="1"/>
</dbReference>
<feature type="active site" description="Nucleophile" evidence="10 11">
    <location>
        <position position="440"/>
    </location>
</feature>
<organism evidence="13 14">
    <name type="scientific">Vibrio diabolicus</name>
    <dbReference type="NCBI Taxonomy" id="50719"/>
    <lineage>
        <taxon>Bacteria</taxon>
        <taxon>Pseudomonadati</taxon>
        <taxon>Pseudomonadota</taxon>
        <taxon>Gammaproteobacteria</taxon>
        <taxon>Vibrionales</taxon>
        <taxon>Vibrionaceae</taxon>
        <taxon>Vibrio</taxon>
        <taxon>Vibrio diabolicus subgroup</taxon>
    </lineage>
</organism>
<dbReference type="SUPFAM" id="SSF51011">
    <property type="entry name" value="Glycosyl hydrolase domain"/>
    <property type="match status" value="1"/>
</dbReference>
<dbReference type="InterPro" id="IPR013783">
    <property type="entry name" value="Ig-like_fold"/>
</dbReference>
<dbReference type="Pfam" id="PF02922">
    <property type="entry name" value="CBM_48"/>
    <property type="match status" value="1"/>
</dbReference>
<gene>
    <name evidence="10" type="primary">glgB</name>
    <name evidence="13" type="ORF">CYQ91_09000</name>
</gene>
<dbReference type="SMART" id="SM00642">
    <property type="entry name" value="Aamy"/>
    <property type="match status" value="1"/>
</dbReference>
<protein>
    <recommendedName>
        <fullName evidence="10">1,4-alpha-glucan branching enzyme GlgB</fullName>
        <ecNumber evidence="10">2.4.1.18</ecNumber>
    </recommendedName>
    <alternativeName>
        <fullName evidence="10">1,4-alpha-D-glucan:1,4-alpha-D-glucan 6-glucosyl-transferase</fullName>
    </alternativeName>
    <alternativeName>
        <fullName evidence="10">Alpha-(1-&gt;4)-glucan branching enzyme</fullName>
    </alternativeName>
    <alternativeName>
        <fullName evidence="10">Glycogen branching enzyme</fullName>
        <shortName evidence="10">BE</shortName>
    </alternativeName>
</protein>
<dbReference type="HAMAP" id="MF_00685">
    <property type="entry name" value="GlgB"/>
    <property type="match status" value="1"/>
</dbReference>
<dbReference type="SUPFAM" id="SSF81296">
    <property type="entry name" value="E set domains"/>
    <property type="match status" value="1"/>
</dbReference>
<keyword evidence="6 10" id="KW-0328">Glycosyltransferase</keyword>
<evidence type="ECO:0000256" key="3">
    <source>
        <dbReference type="ARBA" id="ARBA00004964"/>
    </source>
</evidence>
<dbReference type="PANTHER" id="PTHR43651">
    <property type="entry name" value="1,4-ALPHA-GLUCAN-BRANCHING ENZYME"/>
    <property type="match status" value="1"/>
</dbReference>
<dbReference type="SUPFAM" id="SSF51445">
    <property type="entry name" value="(Trans)glycosidases"/>
    <property type="match status" value="1"/>
</dbReference>
<comment type="function">
    <text evidence="2 10">Catalyzes the formation of the alpha-1,6-glucosidic linkages in glycogen by scission of a 1,4-alpha-linked oligosaccharide from growing alpha-1,4-glucan chains and the subsequent attachment of the oligosaccharide to the alpha-1,6 position.</text>
</comment>
<dbReference type="Pfam" id="PF22019">
    <property type="entry name" value="GlgB_N"/>
    <property type="match status" value="1"/>
</dbReference>
<evidence type="ECO:0000256" key="9">
    <source>
        <dbReference type="ARBA" id="ARBA00023277"/>
    </source>
</evidence>
<sequence>MSSQRWLWRNRCLIQISGLEKDIGSREKDLKTTKTKKIKKQHERAYELLAEAAYSDPFSALGPFIDDGEGSLRVWMPGANKVELLVNGEPRVALERDGDSGFILKEQRDLHLTHYRLAVDWNGVEQIIDDPYQYHNIYQEYEHLHTPKDMYHYMGAHFVTLERGGENISGVRFLVYAPHALAVSLVGCFNQWDGRRHPMQRLDYGIWGLFIPGLEEGVQYKFELKGPNGEGLPHKQDPWGFYSEQYPSFASITYDHKRYQWQDAKWQNRAVTQKRDEALSFYELHAGSWKRNEKGDFLNYRELAEQLVPYLVDMGYTHVELMPVSEHPFYGSWGYQPVGLFAPTSRFGSPDDFKFFVDACHQAGIGVVLDWVPAHFPSDDHGLANFDGTPLFHDPDPRRGWHQDWNSYIYDLGREHVRRFLVSNALYWFEQFHIDGIRVDAVASMLYLDYSRSHDQWVPNVDGGNENYDAIATLKWMNEEVYKHFPNAMTIAEESTAFPGVSAPTFMGGLGFGFKWNMGWMHDSLSYIKEDPVHRKYHHNTITFPLVYAHSENYVLSLSHDEVVYGKGSIHNKMPGDEWQQTANLRAYYGYMYGQPGKKLNFMGAEIGQTAEWNHDDQLQWFLLEYERHQGVQKLMRDLNHLYRNEAAMHDQDCVPAGFEWRLQDEADASILAHERISKEGERILIITNFTPVPHERFRLGVPNAGQYELLLNTDDSKYGGSDFKVQTSVKTEKVESESLPQSLELRLPPLSTVFYKLNK</sequence>
<evidence type="ECO:0000256" key="8">
    <source>
        <dbReference type="ARBA" id="ARBA00023056"/>
    </source>
</evidence>
<dbReference type="NCBIfam" id="NF003811">
    <property type="entry name" value="PRK05402.1"/>
    <property type="match status" value="1"/>
</dbReference>
<dbReference type="InterPro" id="IPR013780">
    <property type="entry name" value="Glyco_hydro_b"/>
</dbReference>
<evidence type="ECO:0000313" key="13">
    <source>
        <dbReference type="EMBL" id="RPB40660.1"/>
    </source>
</evidence>
<comment type="subunit">
    <text evidence="10">Monomer.</text>
</comment>
<dbReference type="Gene3D" id="2.60.40.10">
    <property type="entry name" value="Immunoglobulins"/>
    <property type="match status" value="2"/>
</dbReference>
<dbReference type="InterPro" id="IPR004193">
    <property type="entry name" value="Glyco_hydro_13_N"/>
</dbReference>
<keyword evidence="7 10" id="KW-0808">Transferase</keyword>
<dbReference type="EC" id="2.4.1.18" evidence="10"/>
<dbReference type="Proteomes" id="UP000283878">
    <property type="component" value="Unassembled WGS sequence"/>
</dbReference>
<evidence type="ECO:0000256" key="10">
    <source>
        <dbReference type="HAMAP-Rule" id="MF_00685"/>
    </source>
</evidence>
<dbReference type="InterPro" id="IPR054169">
    <property type="entry name" value="GlgB_N"/>
</dbReference>
<keyword evidence="5 10" id="KW-0321">Glycogen metabolism</keyword>
<dbReference type="AlphaFoldDB" id="A0AAX1XPH8"/>